<accession>A0ABR2XWX9</accession>
<name>A0ABR2XWX9_9PEZI</name>
<keyword evidence="2" id="KW-1185">Reference proteome</keyword>
<gene>
    <name evidence="1" type="ORF">SCAR479_04708</name>
</gene>
<sequence>MKAVLSISGTLSLSDPDADLVLTIAVSSDLQPPSYEGQAISTVRTEKSIFNVFEIGLPGVDMFARGAFDHLWSIASRKDNIISLGLFGLLDQDVVDSEDLRERGYRFATIPGDGLPIMIR</sequence>
<evidence type="ECO:0000313" key="1">
    <source>
        <dbReference type="EMBL" id="KAK9778306.1"/>
    </source>
</evidence>
<comment type="caution">
    <text evidence="1">The sequence shown here is derived from an EMBL/GenBank/DDBJ whole genome shotgun (WGS) entry which is preliminary data.</text>
</comment>
<protein>
    <submittedName>
        <fullName evidence="1">Uncharacterized protein</fullName>
    </submittedName>
</protein>
<proteinExistence type="predicted"/>
<dbReference type="EMBL" id="JARVKM010000016">
    <property type="protein sequence ID" value="KAK9778306.1"/>
    <property type="molecule type" value="Genomic_DNA"/>
</dbReference>
<organism evidence="1 2">
    <name type="scientific">Seiridium cardinale</name>
    <dbReference type="NCBI Taxonomy" id="138064"/>
    <lineage>
        <taxon>Eukaryota</taxon>
        <taxon>Fungi</taxon>
        <taxon>Dikarya</taxon>
        <taxon>Ascomycota</taxon>
        <taxon>Pezizomycotina</taxon>
        <taxon>Sordariomycetes</taxon>
        <taxon>Xylariomycetidae</taxon>
        <taxon>Amphisphaeriales</taxon>
        <taxon>Sporocadaceae</taxon>
        <taxon>Seiridium</taxon>
    </lineage>
</organism>
<reference evidence="1 2" key="1">
    <citation type="submission" date="2024-02" db="EMBL/GenBank/DDBJ databases">
        <title>First draft genome assembly of two strains of Seiridium cardinale.</title>
        <authorList>
            <person name="Emiliani G."/>
            <person name="Scali E."/>
        </authorList>
    </citation>
    <scope>NUCLEOTIDE SEQUENCE [LARGE SCALE GENOMIC DNA]</scope>
    <source>
        <strain evidence="1 2">BM-138-000479</strain>
    </source>
</reference>
<evidence type="ECO:0000313" key="2">
    <source>
        <dbReference type="Proteomes" id="UP001465668"/>
    </source>
</evidence>
<dbReference type="Proteomes" id="UP001465668">
    <property type="component" value="Unassembled WGS sequence"/>
</dbReference>